<protein>
    <submittedName>
        <fullName evidence="2">Uncharacterized protein</fullName>
    </submittedName>
</protein>
<dbReference type="Proteomes" id="UP000241769">
    <property type="component" value="Unassembled WGS sequence"/>
</dbReference>
<dbReference type="PROSITE" id="PS51257">
    <property type="entry name" value="PROKAR_LIPOPROTEIN"/>
    <property type="match status" value="1"/>
</dbReference>
<name>A0A2P6MPW6_9EUKA</name>
<dbReference type="AlphaFoldDB" id="A0A2P6MPW6"/>
<organism evidence="2 3">
    <name type="scientific">Planoprotostelium fungivorum</name>
    <dbReference type="NCBI Taxonomy" id="1890364"/>
    <lineage>
        <taxon>Eukaryota</taxon>
        <taxon>Amoebozoa</taxon>
        <taxon>Evosea</taxon>
        <taxon>Variosea</taxon>
        <taxon>Cavosteliida</taxon>
        <taxon>Cavosteliaceae</taxon>
        <taxon>Planoprotostelium</taxon>
    </lineage>
</organism>
<sequence>MPLKEDKASRASKRRWSCCLSSLIGCTTEASRGLEHSIAAAFFIRLRSCVLTRAALLFLLLDYCVCSELSALRDIYLSANAEMDGPIRLGLFFLWRYLHEWLSHRDSVEWVERKDSPVLLQAFHLLSPSLNELTERNIIGGIGEYDFTGPSRTHPASPHRSVSHVTQPIFNLRLLNTLDLSPIQLLQREGEKSNQWNSTEICVVDRFESDSFLDTLSTLGNMTRSRLTIDSIRSGSVVANVVVAPSSGNEGSVEDTMEILKAIPMAVYNASGVDLLEPVGVATVRGDVLQNRNNESLAVGPVVGGVIGGFLLLLIVTIVIFVLYQRWLKRKVNGMQLSLIDLSQLNTSVVKRSLICFDDLHDKKMIGSGAFGVVYRAKSTEEVTESERGEDERRGSIGSGYADMIVF</sequence>
<accession>A0A2P6MPW6</accession>
<dbReference type="InParanoid" id="A0A2P6MPW6"/>
<keyword evidence="1" id="KW-0472">Membrane</keyword>
<keyword evidence="3" id="KW-1185">Reference proteome</keyword>
<proteinExistence type="predicted"/>
<evidence type="ECO:0000313" key="3">
    <source>
        <dbReference type="Proteomes" id="UP000241769"/>
    </source>
</evidence>
<evidence type="ECO:0000256" key="1">
    <source>
        <dbReference type="SAM" id="Phobius"/>
    </source>
</evidence>
<keyword evidence="1" id="KW-1133">Transmembrane helix</keyword>
<gene>
    <name evidence="2" type="ORF">PROFUN_16669</name>
</gene>
<keyword evidence="1" id="KW-0812">Transmembrane</keyword>
<dbReference type="EMBL" id="MDYQ01000556">
    <property type="protein sequence ID" value="PRP73744.1"/>
    <property type="molecule type" value="Genomic_DNA"/>
</dbReference>
<reference evidence="2 3" key="1">
    <citation type="journal article" date="2018" name="Genome Biol. Evol.">
        <title>Multiple Roots of Fruiting Body Formation in Amoebozoa.</title>
        <authorList>
            <person name="Hillmann F."/>
            <person name="Forbes G."/>
            <person name="Novohradska S."/>
            <person name="Ferling I."/>
            <person name="Riege K."/>
            <person name="Groth M."/>
            <person name="Westermann M."/>
            <person name="Marz M."/>
            <person name="Spaller T."/>
            <person name="Winckler T."/>
            <person name="Schaap P."/>
            <person name="Glockner G."/>
        </authorList>
    </citation>
    <scope>NUCLEOTIDE SEQUENCE [LARGE SCALE GENOMIC DNA]</scope>
    <source>
        <strain evidence="2 3">Jena</strain>
    </source>
</reference>
<comment type="caution">
    <text evidence="2">The sequence shown here is derived from an EMBL/GenBank/DDBJ whole genome shotgun (WGS) entry which is preliminary data.</text>
</comment>
<feature type="transmembrane region" description="Helical" evidence="1">
    <location>
        <begin position="302"/>
        <end position="324"/>
    </location>
</feature>
<evidence type="ECO:0000313" key="2">
    <source>
        <dbReference type="EMBL" id="PRP73744.1"/>
    </source>
</evidence>